<dbReference type="EMBL" id="ADBL01000057">
    <property type="status" value="NOT_ANNOTATED_CDS"/>
    <property type="molecule type" value="Genomic_DNA"/>
</dbReference>
<evidence type="ECO:0000256" key="1">
    <source>
        <dbReference type="SAM" id="MobiDB-lite"/>
    </source>
</evidence>
<protein>
    <submittedName>
        <fullName evidence="2 3">Uncharacterized protein</fullName>
    </submittedName>
</protein>
<feature type="region of interest" description="Disordered" evidence="1">
    <location>
        <begin position="57"/>
        <end position="88"/>
    </location>
</feature>
<evidence type="ECO:0000313" key="2">
    <source>
        <dbReference type="EMBL" id="KLU81158.1"/>
    </source>
</evidence>
<dbReference type="EMBL" id="GL876966">
    <property type="protein sequence ID" value="KLU81158.1"/>
    <property type="molecule type" value="Genomic_DNA"/>
</dbReference>
<dbReference type="AlphaFoldDB" id="A0A0C4DKI0"/>
<feature type="compositionally biased region" description="Basic and acidic residues" evidence="1">
    <location>
        <begin position="57"/>
        <end position="75"/>
    </location>
</feature>
<dbReference type="VEuPathDB" id="FungiDB:MAPG_00253"/>
<reference evidence="3" key="5">
    <citation type="submission" date="2015-06" db="UniProtKB">
        <authorList>
            <consortium name="EnsemblFungi"/>
        </authorList>
    </citation>
    <scope>IDENTIFICATION</scope>
    <source>
        <strain evidence="3">ATCC 64411</strain>
    </source>
</reference>
<reference evidence="4" key="1">
    <citation type="submission" date="2010-05" db="EMBL/GenBank/DDBJ databases">
        <title>The genome sequence of Magnaporthe poae strain ATCC 64411.</title>
        <authorList>
            <person name="Ma L.-J."/>
            <person name="Dead R."/>
            <person name="Young S."/>
            <person name="Zeng Q."/>
            <person name="Koehrsen M."/>
            <person name="Alvarado L."/>
            <person name="Berlin A."/>
            <person name="Chapman S.B."/>
            <person name="Chen Z."/>
            <person name="Freedman E."/>
            <person name="Gellesch M."/>
            <person name="Goldberg J."/>
            <person name="Griggs A."/>
            <person name="Gujja S."/>
            <person name="Heilman E.R."/>
            <person name="Heiman D."/>
            <person name="Hepburn T."/>
            <person name="Howarth C."/>
            <person name="Jen D."/>
            <person name="Larson L."/>
            <person name="Mehta T."/>
            <person name="Neiman D."/>
            <person name="Pearson M."/>
            <person name="Roberts A."/>
            <person name="Saif S."/>
            <person name="Shea T."/>
            <person name="Shenoy N."/>
            <person name="Sisk P."/>
            <person name="Stolte C."/>
            <person name="Sykes S."/>
            <person name="Walk T."/>
            <person name="White J."/>
            <person name="Yandava C."/>
            <person name="Haas B."/>
            <person name="Nusbaum C."/>
            <person name="Birren B."/>
        </authorList>
    </citation>
    <scope>NUCLEOTIDE SEQUENCE [LARGE SCALE GENOMIC DNA]</scope>
    <source>
        <strain evidence="4">ATCC 64411 / 73-15</strain>
    </source>
</reference>
<dbReference type="EnsemblFungi" id="MAPG_00253T0">
    <property type="protein sequence ID" value="MAPG_00253T0"/>
    <property type="gene ID" value="MAPG_00253"/>
</dbReference>
<reference evidence="2" key="3">
    <citation type="submission" date="2011-03" db="EMBL/GenBank/DDBJ databases">
        <title>Annotation of Magnaporthe poae ATCC 64411.</title>
        <authorList>
            <person name="Ma L.-J."/>
            <person name="Dead R."/>
            <person name="Young S.K."/>
            <person name="Zeng Q."/>
            <person name="Gargeya S."/>
            <person name="Fitzgerald M."/>
            <person name="Haas B."/>
            <person name="Abouelleil A."/>
            <person name="Alvarado L."/>
            <person name="Arachchi H.M."/>
            <person name="Berlin A."/>
            <person name="Brown A."/>
            <person name="Chapman S.B."/>
            <person name="Chen Z."/>
            <person name="Dunbar C."/>
            <person name="Freedman E."/>
            <person name="Gearin G."/>
            <person name="Gellesch M."/>
            <person name="Goldberg J."/>
            <person name="Griggs A."/>
            <person name="Gujja S."/>
            <person name="Heiman D."/>
            <person name="Howarth C."/>
            <person name="Larson L."/>
            <person name="Lui A."/>
            <person name="MacDonald P.J.P."/>
            <person name="Mehta T."/>
            <person name="Montmayeur A."/>
            <person name="Murphy C."/>
            <person name="Neiman D."/>
            <person name="Pearson M."/>
            <person name="Priest M."/>
            <person name="Roberts A."/>
            <person name="Saif S."/>
            <person name="Shea T."/>
            <person name="Shenoy N."/>
            <person name="Sisk P."/>
            <person name="Stolte C."/>
            <person name="Sykes S."/>
            <person name="Yandava C."/>
            <person name="Wortman J."/>
            <person name="Nusbaum C."/>
            <person name="Birren B."/>
        </authorList>
    </citation>
    <scope>NUCLEOTIDE SEQUENCE</scope>
    <source>
        <strain evidence="2">ATCC 64411</strain>
    </source>
</reference>
<sequence length="161" mass="17179">MTNPVAVELGRAEVIKWAKERFGLRALKSTLKGIPCVAAKEAAQLCRRFTKDSLAELTQGKEYEGNRASEPRTQHQADPAEGPGGNTSQVTPAIDAPWELLRCLLGLIAPVESRHLLLDTLGISRAPRRVPKVVAMSLGPTKQHLLAEEGEGVSAAAGIGP</sequence>
<proteinExistence type="predicted"/>
<keyword evidence="4" id="KW-1185">Reference proteome</keyword>
<name>A0A0C4DKI0_MAGP6</name>
<gene>
    <name evidence="2" type="ORF">MAPG_00253</name>
</gene>
<reference evidence="3" key="4">
    <citation type="journal article" date="2015" name="G3 (Bethesda)">
        <title>Genome sequences of three phytopathogenic species of the Magnaporthaceae family of fungi.</title>
        <authorList>
            <person name="Okagaki L.H."/>
            <person name="Nunes C.C."/>
            <person name="Sailsbery J."/>
            <person name="Clay B."/>
            <person name="Brown D."/>
            <person name="John T."/>
            <person name="Oh Y."/>
            <person name="Young N."/>
            <person name="Fitzgerald M."/>
            <person name="Haas B.J."/>
            <person name="Zeng Q."/>
            <person name="Young S."/>
            <person name="Adiconis X."/>
            <person name="Fan L."/>
            <person name="Levin J.Z."/>
            <person name="Mitchell T.K."/>
            <person name="Okubara P.A."/>
            <person name="Farman M.L."/>
            <person name="Kohn L.M."/>
            <person name="Birren B."/>
            <person name="Ma L.-J."/>
            <person name="Dean R.A."/>
        </authorList>
    </citation>
    <scope>NUCLEOTIDE SEQUENCE</scope>
    <source>
        <strain evidence="3">ATCC 64411 / 73-15</strain>
    </source>
</reference>
<evidence type="ECO:0000313" key="4">
    <source>
        <dbReference type="Proteomes" id="UP000011715"/>
    </source>
</evidence>
<dbReference type="Proteomes" id="UP000011715">
    <property type="component" value="Unassembled WGS sequence"/>
</dbReference>
<reference evidence="2" key="2">
    <citation type="submission" date="2010-05" db="EMBL/GenBank/DDBJ databases">
        <title>The Genome Sequence of Magnaporthe poae strain ATCC 64411.</title>
        <authorList>
            <consortium name="The Broad Institute Genome Sequencing Platform"/>
            <consortium name="Broad Institute Genome Sequencing Center for Infectious Disease"/>
            <person name="Ma L.-J."/>
            <person name="Dead R."/>
            <person name="Young S."/>
            <person name="Zeng Q."/>
            <person name="Koehrsen M."/>
            <person name="Alvarado L."/>
            <person name="Berlin A."/>
            <person name="Chapman S.B."/>
            <person name="Chen Z."/>
            <person name="Freedman E."/>
            <person name="Gellesch M."/>
            <person name="Goldberg J."/>
            <person name="Griggs A."/>
            <person name="Gujja S."/>
            <person name="Heilman E.R."/>
            <person name="Heiman D."/>
            <person name="Hepburn T."/>
            <person name="Howarth C."/>
            <person name="Jen D."/>
            <person name="Larson L."/>
            <person name="Mehta T."/>
            <person name="Neiman D."/>
            <person name="Pearson M."/>
            <person name="Roberts A."/>
            <person name="Saif S."/>
            <person name="Shea T."/>
            <person name="Shenoy N."/>
            <person name="Sisk P."/>
            <person name="Stolte C."/>
            <person name="Sykes S."/>
            <person name="Walk T."/>
            <person name="White J."/>
            <person name="Yandava C."/>
            <person name="Haas B."/>
            <person name="Nusbaum C."/>
            <person name="Birren B."/>
        </authorList>
    </citation>
    <scope>NUCLEOTIDE SEQUENCE</scope>
    <source>
        <strain evidence="2">ATCC 64411</strain>
    </source>
</reference>
<organism evidence="3 4">
    <name type="scientific">Magnaporthiopsis poae (strain ATCC 64411 / 73-15)</name>
    <name type="common">Kentucky bluegrass fungus</name>
    <name type="synonym">Magnaporthe poae</name>
    <dbReference type="NCBI Taxonomy" id="644358"/>
    <lineage>
        <taxon>Eukaryota</taxon>
        <taxon>Fungi</taxon>
        <taxon>Dikarya</taxon>
        <taxon>Ascomycota</taxon>
        <taxon>Pezizomycotina</taxon>
        <taxon>Sordariomycetes</taxon>
        <taxon>Sordariomycetidae</taxon>
        <taxon>Magnaporthales</taxon>
        <taxon>Magnaporthaceae</taxon>
        <taxon>Magnaporthiopsis</taxon>
    </lineage>
</organism>
<accession>A0A0C4DKI0</accession>
<evidence type="ECO:0000313" key="3">
    <source>
        <dbReference type="EnsemblFungi" id="MAPG_00253T0"/>
    </source>
</evidence>